<dbReference type="EMBL" id="BMAV01005059">
    <property type="protein sequence ID" value="GFY45794.1"/>
    <property type="molecule type" value="Genomic_DNA"/>
</dbReference>
<proteinExistence type="predicted"/>
<keyword evidence="3" id="KW-1185">Reference proteome</keyword>
<evidence type="ECO:0000313" key="2">
    <source>
        <dbReference type="EMBL" id="GFY45794.1"/>
    </source>
</evidence>
<sequence length="128" mass="14312">MVAWMLRFLNNAKKTSRITSELASEEIQSAELTVISIAQREKLLESKEKYTSSVQFSEESGIMKVKTKPSDTALGENFPEPNKDSDRLKSPEVPGPSLPAPNSVPEISRPVKQTRCGRLIVPRQHLHL</sequence>
<evidence type="ECO:0000256" key="1">
    <source>
        <dbReference type="SAM" id="MobiDB-lite"/>
    </source>
</evidence>
<accession>A0A8X6X4C9</accession>
<dbReference type="Proteomes" id="UP000886998">
    <property type="component" value="Unassembled WGS sequence"/>
</dbReference>
<reference evidence="2" key="1">
    <citation type="submission" date="2020-08" db="EMBL/GenBank/DDBJ databases">
        <title>Multicomponent nature underlies the extraordinary mechanical properties of spider dragline silk.</title>
        <authorList>
            <person name="Kono N."/>
            <person name="Nakamura H."/>
            <person name="Mori M."/>
            <person name="Yoshida Y."/>
            <person name="Ohtoshi R."/>
            <person name="Malay A.D."/>
            <person name="Moran D.A.P."/>
            <person name="Tomita M."/>
            <person name="Numata K."/>
            <person name="Arakawa K."/>
        </authorList>
    </citation>
    <scope>NUCLEOTIDE SEQUENCE</scope>
</reference>
<dbReference type="OrthoDB" id="10436285at2759"/>
<name>A0A8X6X4C9_9ARAC</name>
<comment type="caution">
    <text evidence="2">The sequence shown here is derived from an EMBL/GenBank/DDBJ whole genome shotgun (WGS) entry which is preliminary data.</text>
</comment>
<dbReference type="AlphaFoldDB" id="A0A8X6X4C9"/>
<evidence type="ECO:0000313" key="3">
    <source>
        <dbReference type="Proteomes" id="UP000886998"/>
    </source>
</evidence>
<protein>
    <submittedName>
        <fullName evidence="2">Uncharacterized protein</fullName>
    </submittedName>
</protein>
<feature type="compositionally biased region" description="Basic and acidic residues" evidence="1">
    <location>
        <begin position="81"/>
        <end position="90"/>
    </location>
</feature>
<feature type="region of interest" description="Disordered" evidence="1">
    <location>
        <begin position="58"/>
        <end position="116"/>
    </location>
</feature>
<organism evidence="2 3">
    <name type="scientific">Trichonephila inaurata madagascariensis</name>
    <dbReference type="NCBI Taxonomy" id="2747483"/>
    <lineage>
        <taxon>Eukaryota</taxon>
        <taxon>Metazoa</taxon>
        <taxon>Ecdysozoa</taxon>
        <taxon>Arthropoda</taxon>
        <taxon>Chelicerata</taxon>
        <taxon>Arachnida</taxon>
        <taxon>Araneae</taxon>
        <taxon>Araneomorphae</taxon>
        <taxon>Entelegynae</taxon>
        <taxon>Araneoidea</taxon>
        <taxon>Nephilidae</taxon>
        <taxon>Trichonephila</taxon>
        <taxon>Trichonephila inaurata</taxon>
    </lineage>
</organism>
<gene>
    <name evidence="2" type="ORF">TNIN_201151</name>
</gene>